<protein>
    <submittedName>
        <fullName evidence="1">Uncharacterized protein</fullName>
    </submittedName>
</protein>
<evidence type="ECO:0000313" key="1">
    <source>
        <dbReference type="EMBL" id="OIW24323.1"/>
    </source>
</evidence>
<organism evidence="1 2">
    <name type="scientific">Coniochaeta ligniaria NRRL 30616</name>
    <dbReference type="NCBI Taxonomy" id="1408157"/>
    <lineage>
        <taxon>Eukaryota</taxon>
        <taxon>Fungi</taxon>
        <taxon>Dikarya</taxon>
        <taxon>Ascomycota</taxon>
        <taxon>Pezizomycotina</taxon>
        <taxon>Sordariomycetes</taxon>
        <taxon>Sordariomycetidae</taxon>
        <taxon>Coniochaetales</taxon>
        <taxon>Coniochaetaceae</taxon>
        <taxon>Coniochaeta</taxon>
    </lineage>
</organism>
<sequence length="64" mass="7328">MDFYATRNSCLVGTLSITVVPMLCRRLALAARTRKMSGYQQSCCRHVLLCVSAFRLPYCTFYCH</sequence>
<keyword evidence="2" id="KW-1185">Reference proteome</keyword>
<name>A0A1J7IAI6_9PEZI</name>
<accession>A0A1J7IAI6</accession>
<dbReference type="Proteomes" id="UP000182658">
    <property type="component" value="Unassembled WGS sequence"/>
</dbReference>
<dbReference type="InParanoid" id="A0A1J7IAI6"/>
<evidence type="ECO:0000313" key="2">
    <source>
        <dbReference type="Proteomes" id="UP000182658"/>
    </source>
</evidence>
<dbReference type="EMBL" id="KV875104">
    <property type="protein sequence ID" value="OIW24323.1"/>
    <property type="molecule type" value="Genomic_DNA"/>
</dbReference>
<proteinExistence type="predicted"/>
<dbReference type="AlphaFoldDB" id="A0A1J7IAI6"/>
<gene>
    <name evidence="1" type="ORF">CONLIGDRAFT_108627</name>
</gene>
<reference evidence="1 2" key="1">
    <citation type="submission" date="2016-10" db="EMBL/GenBank/DDBJ databases">
        <title>Draft genome sequence of Coniochaeta ligniaria NRRL30616, a lignocellulolytic fungus for bioabatement of inhibitors in plant biomass hydrolysates.</title>
        <authorList>
            <consortium name="DOE Joint Genome Institute"/>
            <person name="Jimenez D.J."/>
            <person name="Hector R.E."/>
            <person name="Riley R."/>
            <person name="Sun H."/>
            <person name="Grigoriev I.V."/>
            <person name="Van Elsas J.D."/>
            <person name="Nichols N.N."/>
        </authorList>
    </citation>
    <scope>NUCLEOTIDE SEQUENCE [LARGE SCALE GENOMIC DNA]</scope>
    <source>
        <strain evidence="1 2">NRRL 30616</strain>
    </source>
</reference>